<organism evidence="1 2">
    <name type="scientific">Aspergillus indologenus CBS 114.80</name>
    <dbReference type="NCBI Taxonomy" id="1450541"/>
    <lineage>
        <taxon>Eukaryota</taxon>
        <taxon>Fungi</taxon>
        <taxon>Dikarya</taxon>
        <taxon>Ascomycota</taxon>
        <taxon>Pezizomycotina</taxon>
        <taxon>Eurotiomycetes</taxon>
        <taxon>Eurotiomycetidae</taxon>
        <taxon>Eurotiales</taxon>
        <taxon>Aspergillaceae</taxon>
        <taxon>Aspergillus</taxon>
        <taxon>Aspergillus subgen. Circumdati</taxon>
    </lineage>
</organism>
<protein>
    <submittedName>
        <fullName evidence="1">Uncharacterized protein</fullName>
    </submittedName>
</protein>
<keyword evidence="2" id="KW-1185">Reference proteome</keyword>
<dbReference type="EMBL" id="KZ825466">
    <property type="protein sequence ID" value="PYI36056.1"/>
    <property type="molecule type" value="Genomic_DNA"/>
</dbReference>
<dbReference type="Proteomes" id="UP000248817">
    <property type="component" value="Unassembled WGS sequence"/>
</dbReference>
<evidence type="ECO:0000313" key="1">
    <source>
        <dbReference type="EMBL" id="PYI36056.1"/>
    </source>
</evidence>
<sequence length="60" mass="6545">MSRVSLTAQHQPGRKYSTDVQGVEGCTVLHVISRRAVYTAHFSENVGCKPRSGRSLAEGE</sequence>
<dbReference type="AlphaFoldDB" id="A0A2V5JHG7"/>
<proteinExistence type="predicted"/>
<accession>A0A2V5JHG7</accession>
<name>A0A2V5JHG7_9EURO</name>
<reference evidence="1 2" key="1">
    <citation type="submission" date="2018-02" db="EMBL/GenBank/DDBJ databases">
        <title>The genomes of Aspergillus section Nigri reveals drivers in fungal speciation.</title>
        <authorList>
            <consortium name="DOE Joint Genome Institute"/>
            <person name="Vesth T.C."/>
            <person name="Nybo J."/>
            <person name="Theobald S."/>
            <person name="Brandl J."/>
            <person name="Frisvad J.C."/>
            <person name="Nielsen K.F."/>
            <person name="Lyhne E.K."/>
            <person name="Kogle M.E."/>
            <person name="Kuo A."/>
            <person name="Riley R."/>
            <person name="Clum A."/>
            <person name="Nolan M."/>
            <person name="Lipzen A."/>
            <person name="Salamov A."/>
            <person name="Henrissat B."/>
            <person name="Wiebenga A."/>
            <person name="De vries R.P."/>
            <person name="Grigoriev I.V."/>
            <person name="Mortensen U.H."/>
            <person name="Andersen M.R."/>
            <person name="Baker S.E."/>
        </authorList>
    </citation>
    <scope>NUCLEOTIDE SEQUENCE [LARGE SCALE GENOMIC DNA]</scope>
    <source>
        <strain evidence="1 2">CBS 114.80</strain>
    </source>
</reference>
<evidence type="ECO:0000313" key="2">
    <source>
        <dbReference type="Proteomes" id="UP000248817"/>
    </source>
</evidence>
<gene>
    <name evidence="1" type="ORF">BP00DRAFT_421832</name>
</gene>